<reference evidence="1" key="1">
    <citation type="submission" date="2021-07" db="EMBL/GenBank/DDBJ databases">
        <title>Elsinoe batatas strain:CRI-CJ2 Genome sequencing and assembly.</title>
        <authorList>
            <person name="Huang L."/>
        </authorList>
    </citation>
    <scope>NUCLEOTIDE SEQUENCE</scope>
    <source>
        <strain evidence="1">CRI-CJ2</strain>
    </source>
</reference>
<dbReference type="EMBL" id="JAESVG020000004">
    <property type="protein sequence ID" value="KAG8628051.1"/>
    <property type="molecule type" value="Genomic_DNA"/>
</dbReference>
<dbReference type="AlphaFoldDB" id="A0A8K0PFN2"/>
<accession>A0A8K0PFN2</accession>
<sequence>MGADMEQVSMIDCCTCFALVACSATEYQCGQHIPCLPCLISHISLSIGLETHGDSLLTKPQIILLQIDLHLQEDTNCSIDRYLSNSIYVASYDKYWTCHSSISLRSYVSLLSLASCHAPFRASVYLKLDLLSRIAGAKTEKQPPRRFNVVRILDDFGTSLKFISPKHKQALYNIELTRISTGAN</sequence>
<proteinExistence type="predicted"/>
<gene>
    <name evidence="1" type="ORF">KVT40_003924</name>
</gene>
<evidence type="ECO:0000313" key="2">
    <source>
        <dbReference type="Proteomes" id="UP000809789"/>
    </source>
</evidence>
<protein>
    <submittedName>
        <fullName evidence="1">Uncharacterized protein</fullName>
    </submittedName>
</protein>
<organism evidence="1 2">
    <name type="scientific">Elsinoe batatas</name>
    <dbReference type="NCBI Taxonomy" id="2601811"/>
    <lineage>
        <taxon>Eukaryota</taxon>
        <taxon>Fungi</taxon>
        <taxon>Dikarya</taxon>
        <taxon>Ascomycota</taxon>
        <taxon>Pezizomycotina</taxon>
        <taxon>Dothideomycetes</taxon>
        <taxon>Dothideomycetidae</taxon>
        <taxon>Myriangiales</taxon>
        <taxon>Elsinoaceae</taxon>
        <taxon>Elsinoe</taxon>
    </lineage>
</organism>
<name>A0A8K0PFN2_9PEZI</name>
<keyword evidence="2" id="KW-1185">Reference proteome</keyword>
<evidence type="ECO:0000313" key="1">
    <source>
        <dbReference type="EMBL" id="KAG8628051.1"/>
    </source>
</evidence>
<comment type="caution">
    <text evidence="1">The sequence shown here is derived from an EMBL/GenBank/DDBJ whole genome shotgun (WGS) entry which is preliminary data.</text>
</comment>
<dbReference type="Proteomes" id="UP000809789">
    <property type="component" value="Unassembled WGS sequence"/>
</dbReference>